<dbReference type="AlphaFoldDB" id="A6HBN5"/>
<name>A6HBN5_RAT</name>
<evidence type="ECO:0000313" key="1">
    <source>
        <dbReference type="EMBL" id="EDM03441.1"/>
    </source>
</evidence>
<dbReference type="EMBL" id="CH473947">
    <property type="protein sequence ID" value="EDM03441.1"/>
    <property type="molecule type" value="Genomic_DNA"/>
</dbReference>
<organism evidence="1 2">
    <name type="scientific">Rattus norvegicus</name>
    <name type="common">Rat</name>
    <dbReference type="NCBI Taxonomy" id="10116"/>
    <lineage>
        <taxon>Eukaryota</taxon>
        <taxon>Metazoa</taxon>
        <taxon>Chordata</taxon>
        <taxon>Craniata</taxon>
        <taxon>Vertebrata</taxon>
        <taxon>Euteleostomi</taxon>
        <taxon>Mammalia</taxon>
        <taxon>Eutheria</taxon>
        <taxon>Euarchontoglires</taxon>
        <taxon>Glires</taxon>
        <taxon>Rodentia</taxon>
        <taxon>Myomorpha</taxon>
        <taxon>Muroidea</taxon>
        <taxon>Muridae</taxon>
        <taxon>Murinae</taxon>
        <taxon>Rattus</taxon>
    </lineage>
</organism>
<protein>
    <submittedName>
        <fullName evidence="1">RCG61502</fullName>
    </submittedName>
</protein>
<evidence type="ECO:0000313" key="2">
    <source>
        <dbReference type="Proteomes" id="UP000234681"/>
    </source>
</evidence>
<gene>
    <name evidence="1" type="ORF">rCG_61502</name>
</gene>
<accession>A6HBN5</accession>
<reference evidence="2" key="1">
    <citation type="submission" date="2005-09" db="EMBL/GenBank/DDBJ databases">
        <authorList>
            <person name="Mural R.J."/>
            <person name="Li P.W."/>
            <person name="Adams M.D."/>
            <person name="Amanatides P.G."/>
            <person name="Baden-Tillson H."/>
            <person name="Barnstead M."/>
            <person name="Chin S.H."/>
            <person name="Dew I."/>
            <person name="Evans C.A."/>
            <person name="Ferriera S."/>
            <person name="Flanigan M."/>
            <person name="Fosler C."/>
            <person name="Glodek A."/>
            <person name="Gu Z."/>
            <person name="Holt R.A."/>
            <person name="Jennings D."/>
            <person name="Kraft C.L."/>
            <person name="Lu F."/>
            <person name="Nguyen T."/>
            <person name="Nusskern D.R."/>
            <person name="Pfannkoch C.M."/>
            <person name="Sitter C."/>
            <person name="Sutton G.G."/>
            <person name="Venter J.C."/>
            <person name="Wang Z."/>
            <person name="Woodage T."/>
            <person name="Zheng X.H."/>
            <person name="Zhong F."/>
        </authorList>
    </citation>
    <scope>NUCLEOTIDE SEQUENCE [LARGE SCALE GENOMIC DNA]</scope>
    <source>
        <strain>BN</strain>
        <strain evidence="2">Sprague-Dawley</strain>
    </source>
</reference>
<dbReference type="Proteomes" id="UP000234681">
    <property type="component" value="Chromosome 6"/>
</dbReference>
<proteinExistence type="predicted"/>
<sequence length="47" mass="5797">MIEDLESETHLQYLEYQWRSISTWNLYSSWCQSQLMMKLQLNKKTPN</sequence>